<keyword evidence="2" id="KW-0812">Transmembrane</keyword>
<name>A0ABQ0RHL2_GLUNI</name>
<feature type="region of interest" description="Disordered" evidence="1">
    <location>
        <begin position="52"/>
        <end position="76"/>
    </location>
</feature>
<keyword evidence="2" id="KW-0472">Membrane</keyword>
<evidence type="ECO:0000313" key="3">
    <source>
        <dbReference type="EMBL" id="GEC11303.1"/>
    </source>
</evidence>
<comment type="caution">
    <text evidence="3">The sequence shown here is derived from an EMBL/GenBank/DDBJ whole genome shotgun (WGS) entry which is preliminary data.</text>
</comment>
<evidence type="ECO:0000256" key="2">
    <source>
        <dbReference type="SAM" id="Phobius"/>
    </source>
</evidence>
<reference evidence="3 4" key="1">
    <citation type="submission" date="2019-06" db="EMBL/GenBank/DDBJ databases">
        <title>Whole genome shotgun sequence of Glutamicibacter nicotianae NBRC 14234.</title>
        <authorList>
            <person name="Hosoyama A."/>
            <person name="Uohara A."/>
            <person name="Ohji S."/>
            <person name="Ichikawa N."/>
        </authorList>
    </citation>
    <scope>NUCLEOTIDE SEQUENCE [LARGE SCALE GENOMIC DNA]</scope>
    <source>
        <strain evidence="3 4">NBRC 14234</strain>
    </source>
</reference>
<evidence type="ECO:0008006" key="5">
    <source>
        <dbReference type="Google" id="ProtNLM"/>
    </source>
</evidence>
<keyword evidence="2" id="KW-1133">Transmembrane helix</keyword>
<evidence type="ECO:0000256" key="1">
    <source>
        <dbReference type="SAM" id="MobiDB-lite"/>
    </source>
</evidence>
<accession>A0ABQ0RHL2</accession>
<proteinExistence type="predicted"/>
<feature type="transmembrane region" description="Helical" evidence="2">
    <location>
        <begin position="85"/>
        <end position="103"/>
    </location>
</feature>
<keyword evidence="4" id="KW-1185">Reference proteome</keyword>
<organism evidence="3 4">
    <name type="scientific">Glutamicibacter nicotianae</name>
    <name type="common">Arthrobacter nicotianae</name>
    <dbReference type="NCBI Taxonomy" id="37929"/>
    <lineage>
        <taxon>Bacteria</taxon>
        <taxon>Bacillati</taxon>
        <taxon>Actinomycetota</taxon>
        <taxon>Actinomycetes</taxon>
        <taxon>Micrococcales</taxon>
        <taxon>Micrococcaceae</taxon>
        <taxon>Glutamicibacter</taxon>
    </lineage>
</organism>
<dbReference type="Proteomes" id="UP000316242">
    <property type="component" value="Unassembled WGS sequence"/>
</dbReference>
<gene>
    <name evidence="3" type="ORF">ANI01nite_05060</name>
</gene>
<evidence type="ECO:0000313" key="4">
    <source>
        <dbReference type="Proteomes" id="UP000316242"/>
    </source>
</evidence>
<sequence length="144" mass="14649">MSIGKHPAKAGGRNCPRLAVVRSLFLISAVLLGLFSMHVMNHGAQAQSLAPVAHAHPADAEPTPHAPPADAGGSEQGCADCPMDHGMAAAGCVLALLAMLLFLRPPHTVAVLPTAFPQTLCTASALPGIGPEKPDLVALGICRT</sequence>
<dbReference type="EMBL" id="BJNE01000001">
    <property type="protein sequence ID" value="GEC11303.1"/>
    <property type="molecule type" value="Genomic_DNA"/>
</dbReference>
<dbReference type="RefSeq" id="WP_141355734.1">
    <property type="nucleotide sequence ID" value="NZ_BAAAWM010000001.1"/>
</dbReference>
<protein>
    <recommendedName>
        <fullName evidence="5">DUF2946 domain-containing protein</fullName>
    </recommendedName>
</protein>